<evidence type="ECO:0000313" key="2">
    <source>
        <dbReference type="Proteomes" id="UP000647133"/>
    </source>
</evidence>
<keyword evidence="1" id="KW-0540">Nuclease</keyword>
<dbReference type="EMBL" id="JACYTQ010000003">
    <property type="protein sequence ID" value="MBD8489186.1"/>
    <property type="molecule type" value="Genomic_DNA"/>
</dbReference>
<accession>A0ABR9ALH3</accession>
<dbReference type="InterPro" id="IPR011338">
    <property type="entry name" value="BamHI/BglII/BstY"/>
</dbReference>
<reference evidence="1 2" key="1">
    <citation type="submission" date="2020-09" db="EMBL/GenBank/DDBJ databases">
        <title>Echinicola sp. CAU 1574 isolated from sand of Sido Beach.</title>
        <authorList>
            <person name="Kim W."/>
        </authorList>
    </citation>
    <scope>NUCLEOTIDE SEQUENCE [LARGE SCALE GENOMIC DNA]</scope>
    <source>
        <strain evidence="1 2">CAU 1574</strain>
    </source>
</reference>
<keyword evidence="2" id="KW-1185">Reference proteome</keyword>
<keyword evidence="1" id="KW-0255">Endonuclease</keyword>
<name>A0ABR9ALH3_9BACT</name>
<gene>
    <name evidence="1" type="ORF">IFO69_10555</name>
</gene>
<dbReference type="Gene3D" id="3.40.91.20">
    <property type="match status" value="1"/>
</dbReference>
<dbReference type="SUPFAM" id="SSF52980">
    <property type="entry name" value="Restriction endonuclease-like"/>
    <property type="match status" value="1"/>
</dbReference>
<dbReference type="Proteomes" id="UP000647133">
    <property type="component" value="Unassembled WGS sequence"/>
</dbReference>
<keyword evidence="1" id="KW-0378">Hydrolase</keyword>
<protein>
    <submittedName>
        <fullName evidence="1">Restriction endonuclease</fullName>
    </submittedName>
</protein>
<comment type="caution">
    <text evidence="1">The sequence shown here is derived from an EMBL/GenBank/DDBJ whole genome shotgun (WGS) entry which is preliminary data.</text>
</comment>
<dbReference type="RefSeq" id="WP_192010074.1">
    <property type="nucleotide sequence ID" value="NZ_JACYTQ010000003.1"/>
</dbReference>
<evidence type="ECO:0000313" key="1">
    <source>
        <dbReference type="EMBL" id="MBD8489186.1"/>
    </source>
</evidence>
<dbReference type="InterPro" id="IPR015278">
    <property type="entry name" value="BglII-like"/>
</dbReference>
<dbReference type="InterPro" id="IPR011335">
    <property type="entry name" value="Restrct_endonuc-II-like"/>
</dbReference>
<dbReference type="GO" id="GO:0004519">
    <property type="term" value="F:endonuclease activity"/>
    <property type="evidence" value="ECO:0007669"/>
    <property type="project" value="UniProtKB-KW"/>
</dbReference>
<proteinExistence type="predicted"/>
<sequence length="204" mass="23795">MKIGAMYNHLNGYEWLQVHRKETWEEIEKVIASIDAEEYRTKKSKEKTMKDKMVFSPIDLNARMKKEFEASGWKESRFNYYVTDDYELTADIMHLPYEEQKIRIEKAGKTAISSYNQTDFQKDRVAIEVQLAKYSFIEFDLFVKHLGFYIGNTIDLGIEIIPTKKLQSEMSSGPGYFERVIHHIARQGRGTPAVPLILIGVEQD</sequence>
<dbReference type="Pfam" id="PF09195">
    <property type="entry name" value="Endonuc-BglII"/>
    <property type="match status" value="1"/>
</dbReference>
<organism evidence="1 2">
    <name type="scientific">Echinicola arenosa</name>
    <dbReference type="NCBI Taxonomy" id="2774144"/>
    <lineage>
        <taxon>Bacteria</taxon>
        <taxon>Pseudomonadati</taxon>
        <taxon>Bacteroidota</taxon>
        <taxon>Cytophagia</taxon>
        <taxon>Cytophagales</taxon>
        <taxon>Cyclobacteriaceae</taxon>
        <taxon>Echinicola</taxon>
    </lineage>
</organism>